<feature type="non-terminal residue" evidence="1">
    <location>
        <position position="1"/>
    </location>
</feature>
<dbReference type="EMBL" id="CAJHIT010000006">
    <property type="protein sequence ID" value="CAD6502538.1"/>
    <property type="molecule type" value="Genomic_DNA"/>
</dbReference>
<reference evidence="1" key="1">
    <citation type="submission" date="2020-10" db="EMBL/GenBank/DDBJ databases">
        <authorList>
            <person name="Muller C M."/>
        </authorList>
    </citation>
    <scope>NUCLEOTIDE SEQUENCE</scope>
    <source>
        <strain evidence="1">THUN-12</strain>
    </source>
</reference>
<accession>A0A9W4GF89</accession>
<evidence type="ECO:0000313" key="1">
    <source>
        <dbReference type="EMBL" id="CAD6502538.1"/>
    </source>
</evidence>
<dbReference type="Proteomes" id="UP000683417">
    <property type="component" value="Unassembled WGS sequence"/>
</dbReference>
<name>A0A9W4GF89_BLUGR</name>
<sequence>SKLHPSPSSVTIQAAERPAHCLPYSDYSLCCPVLMVKLSGVWKISCIQGRVIASIEK</sequence>
<comment type="caution">
    <text evidence="1">The sequence shown here is derived from an EMBL/GenBank/DDBJ whole genome shotgun (WGS) entry which is preliminary data.</text>
</comment>
<proteinExistence type="predicted"/>
<gene>
    <name evidence="1" type="ORF">BGTH12_LOCUS3896</name>
</gene>
<evidence type="ECO:0000313" key="2">
    <source>
        <dbReference type="Proteomes" id="UP000683417"/>
    </source>
</evidence>
<protein>
    <submittedName>
        <fullName evidence="1">BgTH12-05129</fullName>
    </submittedName>
</protein>
<organism evidence="1 2">
    <name type="scientific">Blumeria graminis f. sp. triticale</name>
    <dbReference type="NCBI Taxonomy" id="1689686"/>
    <lineage>
        <taxon>Eukaryota</taxon>
        <taxon>Fungi</taxon>
        <taxon>Dikarya</taxon>
        <taxon>Ascomycota</taxon>
        <taxon>Pezizomycotina</taxon>
        <taxon>Leotiomycetes</taxon>
        <taxon>Erysiphales</taxon>
        <taxon>Erysiphaceae</taxon>
        <taxon>Blumeria</taxon>
    </lineage>
</organism>
<dbReference type="AlphaFoldDB" id="A0A9W4GF89"/>